<evidence type="ECO:0000256" key="4">
    <source>
        <dbReference type="PROSITE-ProRule" id="PRU00027"/>
    </source>
</evidence>
<evidence type="ECO:0000256" key="3">
    <source>
        <dbReference type="ARBA" id="ARBA00022833"/>
    </source>
</evidence>
<dbReference type="GO" id="GO:1990837">
    <property type="term" value="F:sequence-specific double-stranded DNA binding"/>
    <property type="evidence" value="ECO:0007669"/>
    <property type="project" value="TreeGrafter"/>
</dbReference>
<dbReference type="GO" id="GO:0006357">
    <property type="term" value="P:regulation of transcription by RNA polymerase II"/>
    <property type="evidence" value="ECO:0007669"/>
    <property type="project" value="TreeGrafter"/>
</dbReference>
<proteinExistence type="predicted"/>
<feature type="region of interest" description="Disordered" evidence="5">
    <location>
        <begin position="51"/>
        <end position="86"/>
    </location>
</feature>
<keyword evidence="2 4" id="KW-0863">Zinc-finger</keyword>
<name>A0A8T0QYB1_PANVG</name>
<keyword evidence="1" id="KW-0479">Metal-binding</keyword>
<gene>
    <name evidence="7" type="ORF">PVAP13_6NG156106</name>
</gene>
<dbReference type="GO" id="GO:0005634">
    <property type="term" value="C:nucleus"/>
    <property type="evidence" value="ECO:0007669"/>
    <property type="project" value="TreeGrafter"/>
</dbReference>
<feature type="domain" description="BED-type" evidence="6">
    <location>
        <begin position="178"/>
        <end position="234"/>
    </location>
</feature>
<dbReference type="SUPFAM" id="SSF57667">
    <property type="entry name" value="beta-beta-alpha zinc fingers"/>
    <property type="match status" value="1"/>
</dbReference>
<evidence type="ECO:0000256" key="1">
    <source>
        <dbReference type="ARBA" id="ARBA00022723"/>
    </source>
</evidence>
<dbReference type="GO" id="GO:0008270">
    <property type="term" value="F:zinc ion binding"/>
    <property type="evidence" value="ECO:0007669"/>
    <property type="project" value="UniProtKB-KW"/>
</dbReference>
<feature type="region of interest" description="Disordered" evidence="5">
    <location>
        <begin position="136"/>
        <end position="163"/>
    </location>
</feature>
<evidence type="ECO:0000313" key="8">
    <source>
        <dbReference type="Proteomes" id="UP000823388"/>
    </source>
</evidence>
<dbReference type="PROSITE" id="PS50808">
    <property type="entry name" value="ZF_BED"/>
    <property type="match status" value="1"/>
</dbReference>
<dbReference type="PANTHER" id="PTHR34396">
    <property type="entry name" value="OS03G0264950 PROTEIN-RELATED"/>
    <property type="match status" value="1"/>
</dbReference>
<organism evidence="7 8">
    <name type="scientific">Panicum virgatum</name>
    <name type="common">Blackwell switchgrass</name>
    <dbReference type="NCBI Taxonomy" id="38727"/>
    <lineage>
        <taxon>Eukaryota</taxon>
        <taxon>Viridiplantae</taxon>
        <taxon>Streptophyta</taxon>
        <taxon>Embryophyta</taxon>
        <taxon>Tracheophyta</taxon>
        <taxon>Spermatophyta</taxon>
        <taxon>Magnoliopsida</taxon>
        <taxon>Liliopsida</taxon>
        <taxon>Poales</taxon>
        <taxon>Poaceae</taxon>
        <taxon>PACMAD clade</taxon>
        <taxon>Panicoideae</taxon>
        <taxon>Panicodae</taxon>
        <taxon>Paniceae</taxon>
        <taxon>Panicinae</taxon>
        <taxon>Panicum</taxon>
        <taxon>Panicum sect. Hiantes</taxon>
    </lineage>
</organism>
<accession>A0A8T0QYB1</accession>
<dbReference type="SMART" id="SM00614">
    <property type="entry name" value="ZnF_BED"/>
    <property type="match status" value="1"/>
</dbReference>
<dbReference type="PANTHER" id="PTHR34396:SF27">
    <property type="entry name" value="OS08G0208700 PROTEIN"/>
    <property type="match status" value="1"/>
</dbReference>
<sequence length="295" mass="33451">MRHYQDMEEEASLYHVAATVPSVPIVKEGSKRTETLSTSKNQSSYKLMQVQRERPRSKESAAVKTKKRKIAARSAKDEATSLTNNRHVHTAGAPIIQTTLDGNLRMKSMSVSRNAISRKIVEKAVSVSRAVSRKRSEQAVNSGDGTLSLENEVPMETHSSSPLTLTSPIAKKVRRNRLATSEVWNHFHGPDENDEDPIAVCVHCGKEYLCRSFHGTSNLWKHLRFQCPMAPLKDQAMRKKEHGTPKQCYSYDECRRALVDMIIMDEMAFRVVEGEGFIKYSTHSNQDLRFHLEPR</sequence>
<feature type="compositionally biased region" description="Polar residues" evidence="5">
    <location>
        <begin position="138"/>
        <end position="149"/>
    </location>
</feature>
<dbReference type="InterPro" id="IPR036236">
    <property type="entry name" value="Znf_C2H2_sf"/>
</dbReference>
<evidence type="ECO:0000313" key="7">
    <source>
        <dbReference type="EMBL" id="KAG2577925.1"/>
    </source>
</evidence>
<dbReference type="EMBL" id="CM029048">
    <property type="protein sequence ID" value="KAG2577925.1"/>
    <property type="molecule type" value="Genomic_DNA"/>
</dbReference>
<reference evidence="7" key="1">
    <citation type="submission" date="2020-05" db="EMBL/GenBank/DDBJ databases">
        <title>WGS assembly of Panicum virgatum.</title>
        <authorList>
            <person name="Lovell J.T."/>
            <person name="Jenkins J."/>
            <person name="Shu S."/>
            <person name="Juenger T.E."/>
            <person name="Schmutz J."/>
        </authorList>
    </citation>
    <scope>NUCLEOTIDE SEQUENCE</scope>
    <source>
        <strain evidence="7">AP13</strain>
    </source>
</reference>
<dbReference type="InterPro" id="IPR003656">
    <property type="entry name" value="Znf_BED"/>
</dbReference>
<comment type="caution">
    <text evidence="7">The sequence shown here is derived from an EMBL/GenBank/DDBJ whole genome shotgun (WGS) entry which is preliminary data.</text>
</comment>
<protein>
    <recommendedName>
        <fullName evidence="6">BED-type domain-containing protein</fullName>
    </recommendedName>
</protein>
<feature type="compositionally biased region" description="Basic and acidic residues" evidence="5">
    <location>
        <begin position="51"/>
        <end position="61"/>
    </location>
</feature>
<dbReference type="AlphaFoldDB" id="A0A8T0QYB1"/>
<evidence type="ECO:0000256" key="2">
    <source>
        <dbReference type="ARBA" id="ARBA00022771"/>
    </source>
</evidence>
<dbReference type="InterPro" id="IPR053031">
    <property type="entry name" value="Cuticle_assoc_protein"/>
</dbReference>
<keyword evidence="8" id="KW-1185">Reference proteome</keyword>
<keyword evidence="3" id="KW-0862">Zinc</keyword>
<evidence type="ECO:0000259" key="6">
    <source>
        <dbReference type="PROSITE" id="PS50808"/>
    </source>
</evidence>
<dbReference type="Proteomes" id="UP000823388">
    <property type="component" value="Chromosome 6N"/>
</dbReference>
<dbReference type="Pfam" id="PF02892">
    <property type="entry name" value="zf-BED"/>
    <property type="match status" value="1"/>
</dbReference>
<evidence type="ECO:0000256" key="5">
    <source>
        <dbReference type="SAM" id="MobiDB-lite"/>
    </source>
</evidence>